<dbReference type="InterPro" id="IPR038765">
    <property type="entry name" value="Papain-like_cys_pep_sf"/>
</dbReference>
<keyword evidence="4" id="KW-0788">Thiol protease</keyword>
<comment type="caution">
    <text evidence="7">The sequence shown here is derived from an EMBL/GenBank/DDBJ whole genome shotgun (WGS) entry which is preliminary data.</text>
</comment>
<sequence length="518" mass="59841">GWLKSSLPSEKASAAGRKPVYLDKNPVKSVQERCFGIRKKKQKNLKSTFLLSRGNSSAEESFRFEEKMRYRQMLQQFTNTSVLPNTYSVYQRSCRTPSVCSSTSSFGLVSRSRCNYLWTQDKRRHIGEKLGSSASSSALPADDRESGMNEADGNTATPAVEVIDLVKSQSTSSCACVNSCENSKDSETESVIFVEEVKKPLKHGNSLEQILQESSIYSKDWVKNLREKYETQSKNEDVEIEFASQRQRKLTEKRIQQQNSLEDRITHRLKYLDLSFPSKVEEIPPELEVEPQPQEFIQLTPEMEDVIDSALKKFPASEVLVDKFNIQITRRDIATLSGLNWVNDEIINFYMNLIMERGKNDNFRNVYAFNTFFYPKLIKSCYQSVRRWTKKVDVFTYDLLLVPVHLGMHWCLATIDFQTKSIQYYDSMLGTNDQCLEALLDYLISEHEDKKKSPYNASDWILTNVKSIPQQMNGSDCGMFACKFAEYLSRNAPITFQQQHMPYFRRRMVYEIVNATLM</sequence>
<keyword evidence="2" id="KW-0645">Protease</keyword>
<organism evidence="7 8">
    <name type="scientific">Cherax quadricarinatus</name>
    <name type="common">Australian red claw crayfish</name>
    <dbReference type="NCBI Taxonomy" id="27406"/>
    <lineage>
        <taxon>Eukaryota</taxon>
        <taxon>Metazoa</taxon>
        <taxon>Ecdysozoa</taxon>
        <taxon>Arthropoda</taxon>
        <taxon>Crustacea</taxon>
        <taxon>Multicrustacea</taxon>
        <taxon>Malacostraca</taxon>
        <taxon>Eumalacostraca</taxon>
        <taxon>Eucarida</taxon>
        <taxon>Decapoda</taxon>
        <taxon>Pleocyemata</taxon>
        <taxon>Astacidea</taxon>
        <taxon>Parastacoidea</taxon>
        <taxon>Parastacidae</taxon>
        <taxon>Cherax</taxon>
    </lineage>
</organism>
<dbReference type="GO" id="GO:0080090">
    <property type="term" value="P:regulation of primary metabolic process"/>
    <property type="evidence" value="ECO:0007669"/>
    <property type="project" value="UniProtKB-ARBA"/>
</dbReference>
<dbReference type="Proteomes" id="UP001445076">
    <property type="component" value="Unassembled WGS sequence"/>
</dbReference>
<comment type="similarity">
    <text evidence="1">Belongs to the peptidase C48 family.</text>
</comment>
<evidence type="ECO:0000256" key="4">
    <source>
        <dbReference type="ARBA" id="ARBA00022807"/>
    </source>
</evidence>
<evidence type="ECO:0000256" key="1">
    <source>
        <dbReference type="ARBA" id="ARBA00005234"/>
    </source>
</evidence>
<gene>
    <name evidence="7" type="ORF">OTU49_011655</name>
</gene>
<dbReference type="InterPro" id="IPR003653">
    <property type="entry name" value="Peptidase_C48_C"/>
</dbReference>
<evidence type="ECO:0000256" key="5">
    <source>
        <dbReference type="SAM" id="MobiDB-lite"/>
    </source>
</evidence>
<dbReference type="AlphaFoldDB" id="A0AAW0W285"/>
<dbReference type="Gene3D" id="3.40.395.10">
    <property type="entry name" value="Adenoviral Proteinase, Chain A"/>
    <property type="match status" value="1"/>
</dbReference>
<dbReference type="GO" id="GO:0016929">
    <property type="term" value="F:deSUMOylase activity"/>
    <property type="evidence" value="ECO:0007669"/>
    <property type="project" value="TreeGrafter"/>
</dbReference>
<name>A0AAW0W285_CHEQU</name>
<evidence type="ECO:0000259" key="6">
    <source>
        <dbReference type="PROSITE" id="PS50600"/>
    </source>
</evidence>
<evidence type="ECO:0000313" key="7">
    <source>
        <dbReference type="EMBL" id="KAK8723326.1"/>
    </source>
</evidence>
<dbReference type="Pfam" id="PF02902">
    <property type="entry name" value="Peptidase_C48"/>
    <property type="match status" value="1"/>
</dbReference>
<evidence type="ECO:0000256" key="2">
    <source>
        <dbReference type="ARBA" id="ARBA00022670"/>
    </source>
</evidence>
<keyword evidence="8" id="KW-1185">Reference proteome</keyword>
<dbReference type="FunFam" id="3.40.395.10:FF:000001">
    <property type="entry name" value="Sentrin-specific protease 1"/>
    <property type="match status" value="1"/>
</dbReference>
<feature type="region of interest" description="Disordered" evidence="5">
    <location>
        <begin position="129"/>
        <end position="156"/>
    </location>
</feature>
<keyword evidence="3" id="KW-0378">Hydrolase</keyword>
<dbReference type="PANTHER" id="PTHR12606:SF141">
    <property type="entry name" value="GH15225P-RELATED"/>
    <property type="match status" value="1"/>
</dbReference>
<feature type="domain" description="Ubiquitin-like protease family profile" evidence="6">
    <location>
        <begin position="326"/>
        <end position="488"/>
    </location>
</feature>
<reference evidence="7 8" key="1">
    <citation type="journal article" date="2024" name="BMC Genomics">
        <title>Genome assembly of redclaw crayfish (Cherax quadricarinatus) provides insights into its immune adaptation and hypoxia tolerance.</title>
        <authorList>
            <person name="Liu Z."/>
            <person name="Zheng J."/>
            <person name="Li H."/>
            <person name="Fang K."/>
            <person name="Wang S."/>
            <person name="He J."/>
            <person name="Zhou D."/>
            <person name="Weng S."/>
            <person name="Chi M."/>
            <person name="Gu Z."/>
            <person name="He J."/>
            <person name="Li F."/>
            <person name="Wang M."/>
        </authorList>
    </citation>
    <scope>NUCLEOTIDE SEQUENCE [LARGE SCALE GENOMIC DNA]</scope>
    <source>
        <strain evidence="7">ZL_2023a</strain>
    </source>
</reference>
<dbReference type="GO" id="GO:0005634">
    <property type="term" value="C:nucleus"/>
    <property type="evidence" value="ECO:0007669"/>
    <property type="project" value="TreeGrafter"/>
</dbReference>
<dbReference type="GO" id="GO:0016926">
    <property type="term" value="P:protein desumoylation"/>
    <property type="evidence" value="ECO:0007669"/>
    <property type="project" value="TreeGrafter"/>
</dbReference>
<dbReference type="GO" id="GO:0060255">
    <property type="term" value="P:regulation of macromolecule metabolic process"/>
    <property type="evidence" value="ECO:0007669"/>
    <property type="project" value="UniProtKB-ARBA"/>
</dbReference>
<dbReference type="PANTHER" id="PTHR12606">
    <property type="entry name" value="SENTRIN/SUMO-SPECIFIC PROTEASE"/>
    <property type="match status" value="1"/>
</dbReference>
<feature type="non-terminal residue" evidence="7">
    <location>
        <position position="1"/>
    </location>
</feature>
<accession>A0AAW0W285</accession>
<proteinExistence type="inferred from homology"/>
<dbReference type="PROSITE" id="PS50600">
    <property type="entry name" value="ULP_PROTEASE"/>
    <property type="match status" value="1"/>
</dbReference>
<dbReference type="EMBL" id="JARKIK010000089">
    <property type="protein sequence ID" value="KAK8723326.1"/>
    <property type="molecule type" value="Genomic_DNA"/>
</dbReference>
<protein>
    <recommendedName>
        <fullName evidence="6">Ubiquitin-like protease family profile domain-containing protein</fullName>
    </recommendedName>
</protein>
<evidence type="ECO:0000313" key="8">
    <source>
        <dbReference type="Proteomes" id="UP001445076"/>
    </source>
</evidence>
<dbReference type="GO" id="GO:0006508">
    <property type="term" value="P:proteolysis"/>
    <property type="evidence" value="ECO:0007669"/>
    <property type="project" value="UniProtKB-KW"/>
</dbReference>
<evidence type="ECO:0000256" key="3">
    <source>
        <dbReference type="ARBA" id="ARBA00022801"/>
    </source>
</evidence>
<dbReference type="SUPFAM" id="SSF54001">
    <property type="entry name" value="Cysteine proteinases"/>
    <property type="match status" value="1"/>
</dbReference>